<evidence type="ECO:0000256" key="1">
    <source>
        <dbReference type="SAM" id="MobiDB-lite"/>
    </source>
</evidence>
<dbReference type="EMBL" id="LWDG02000041">
    <property type="protein sequence ID" value="KAE8270692.1"/>
    <property type="molecule type" value="Genomic_DNA"/>
</dbReference>
<proteinExistence type="predicted"/>
<protein>
    <recommendedName>
        <fullName evidence="3">DUF7719 domain-containing protein</fullName>
    </recommendedName>
</protein>
<sequence>MAGAKSRARKGGQRSTQVPTGGKKNNIVIPDADRFEEVPDQEEDGNDGRKVPGGSRGASVRGAEGLQAWHEDEASSELEEEEQQQQHRRTAGRPELDYGEQYGYDSASASEEDDPLDPRITQEDLSALPPELRARTAALLAEAQREEGLSPVAELAFDTIIWTIPLVFVYVLLDVLVRQQYSQPVYLGGELKRICTRGPSLKHRESPWLRYGFFGLSLGAGAGFLYVTAKSDFESILRQTPALGALWVLSIVKLDLIPGLVSLGLVGAFVWALDLDLFNG</sequence>
<keyword evidence="5" id="KW-1185">Reference proteome</keyword>
<accession>A0A8X7ND20</accession>
<reference evidence="4" key="2">
    <citation type="journal article" date="2019" name="IMA Fungus">
        <title>Genome sequencing and comparison of five Tilletia species to identify candidate genes for the detection of regulated species infecting wheat.</title>
        <authorList>
            <person name="Nguyen H.D.T."/>
            <person name="Sultana T."/>
            <person name="Kesanakurti P."/>
            <person name="Hambleton S."/>
        </authorList>
    </citation>
    <scope>NUCLEOTIDE SEQUENCE</scope>
    <source>
        <strain evidence="4">DAOMC 236422</strain>
    </source>
</reference>
<dbReference type="AlphaFoldDB" id="A0A8X7ND20"/>
<keyword evidence="2" id="KW-0812">Transmembrane</keyword>
<feature type="domain" description="DUF7719" evidence="3">
    <location>
        <begin position="213"/>
        <end position="274"/>
    </location>
</feature>
<feature type="transmembrane region" description="Helical" evidence="2">
    <location>
        <begin position="241"/>
        <end position="273"/>
    </location>
</feature>
<evidence type="ECO:0000259" key="3">
    <source>
        <dbReference type="Pfam" id="PF24841"/>
    </source>
</evidence>
<dbReference type="Pfam" id="PF24841">
    <property type="entry name" value="DUF7719"/>
    <property type="match status" value="1"/>
</dbReference>
<feature type="compositionally biased region" description="Basic residues" evidence="1">
    <location>
        <begin position="1"/>
        <end position="12"/>
    </location>
</feature>
<keyword evidence="2" id="KW-1133">Transmembrane helix</keyword>
<name>A0A8X7ND20_9BASI</name>
<dbReference type="Proteomes" id="UP000078113">
    <property type="component" value="Unassembled WGS sequence"/>
</dbReference>
<organism evidence="4 5">
    <name type="scientific">Tilletia walkeri</name>
    <dbReference type="NCBI Taxonomy" id="117179"/>
    <lineage>
        <taxon>Eukaryota</taxon>
        <taxon>Fungi</taxon>
        <taxon>Dikarya</taxon>
        <taxon>Basidiomycota</taxon>
        <taxon>Ustilaginomycotina</taxon>
        <taxon>Exobasidiomycetes</taxon>
        <taxon>Tilletiales</taxon>
        <taxon>Tilletiaceae</taxon>
        <taxon>Tilletia</taxon>
    </lineage>
</organism>
<dbReference type="InterPro" id="IPR056136">
    <property type="entry name" value="DUF7719"/>
</dbReference>
<evidence type="ECO:0000313" key="4">
    <source>
        <dbReference type="EMBL" id="KAE8270692.1"/>
    </source>
</evidence>
<feature type="transmembrane region" description="Helical" evidence="2">
    <location>
        <begin position="208"/>
        <end position="229"/>
    </location>
</feature>
<reference evidence="4" key="1">
    <citation type="submission" date="2016-04" db="EMBL/GenBank/DDBJ databases">
        <authorList>
            <person name="Nguyen H.D."/>
            <person name="Samba Siva P."/>
            <person name="Cullis J."/>
            <person name="Levesque C.A."/>
            <person name="Hambleton S."/>
        </authorList>
    </citation>
    <scope>NUCLEOTIDE SEQUENCE</scope>
    <source>
        <strain evidence="4">DAOMC 236422</strain>
    </source>
</reference>
<dbReference type="PANTHER" id="PTHR37846:SF1">
    <property type="entry name" value="DEACETYLASE-LIKE PROTEIN"/>
    <property type="match status" value="1"/>
</dbReference>
<comment type="caution">
    <text evidence="4">The sequence shown here is derived from an EMBL/GenBank/DDBJ whole genome shotgun (WGS) entry which is preliminary data.</text>
</comment>
<evidence type="ECO:0000313" key="5">
    <source>
        <dbReference type="Proteomes" id="UP000078113"/>
    </source>
</evidence>
<gene>
    <name evidence="4" type="ORF">A4X09_0g1660</name>
</gene>
<dbReference type="PANTHER" id="PTHR37846">
    <property type="entry name" value="YALI0B21296P"/>
    <property type="match status" value="1"/>
</dbReference>
<feature type="transmembrane region" description="Helical" evidence="2">
    <location>
        <begin position="155"/>
        <end position="173"/>
    </location>
</feature>
<evidence type="ECO:0000256" key="2">
    <source>
        <dbReference type="SAM" id="Phobius"/>
    </source>
</evidence>
<feature type="compositionally biased region" description="Acidic residues" evidence="1">
    <location>
        <begin position="74"/>
        <end position="83"/>
    </location>
</feature>
<feature type="region of interest" description="Disordered" evidence="1">
    <location>
        <begin position="1"/>
        <end position="123"/>
    </location>
</feature>
<keyword evidence="2" id="KW-0472">Membrane</keyword>